<evidence type="ECO:0000259" key="9">
    <source>
        <dbReference type="Pfam" id="PF00909"/>
    </source>
</evidence>
<protein>
    <recommendedName>
        <fullName evidence="8">Ammonium transporter</fullName>
    </recommendedName>
</protein>
<feature type="transmembrane region" description="Helical" evidence="8">
    <location>
        <begin position="165"/>
        <end position="184"/>
    </location>
</feature>
<dbReference type="InterPro" id="IPR024041">
    <property type="entry name" value="NH4_transpt_AmtB-like_dom"/>
</dbReference>
<dbReference type="GO" id="GO:0008519">
    <property type="term" value="F:ammonium channel activity"/>
    <property type="evidence" value="ECO:0007669"/>
    <property type="project" value="InterPro"/>
</dbReference>
<keyword evidence="3 8" id="KW-0813">Transport</keyword>
<dbReference type="GO" id="GO:0097272">
    <property type="term" value="P:ammonium homeostasis"/>
    <property type="evidence" value="ECO:0007669"/>
    <property type="project" value="TreeGrafter"/>
</dbReference>
<evidence type="ECO:0000256" key="6">
    <source>
        <dbReference type="ARBA" id="ARBA00023136"/>
    </source>
</evidence>
<dbReference type="Gene3D" id="1.10.3430.10">
    <property type="entry name" value="Ammonium transporter AmtB like domains"/>
    <property type="match status" value="1"/>
</dbReference>
<keyword evidence="7 8" id="KW-0924">Ammonia transport</keyword>
<evidence type="ECO:0000256" key="3">
    <source>
        <dbReference type="ARBA" id="ARBA00022448"/>
    </source>
</evidence>
<evidence type="ECO:0000256" key="4">
    <source>
        <dbReference type="ARBA" id="ARBA00022692"/>
    </source>
</evidence>
<proteinExistence type="inferred from homology"/>
<keyword evidence="4 8" id="KW-0812">Transmembrane</keyword>
<feature type="domain" description="Ammonium transporter AmtB-like" evidence="9">
    <location>
        <begin position="23"/>
        <end position="415"/>
    </location>
</feature>
<evidence type="ECO:0000256" key="1">
    <source>
        <dbReference type="ARBA" id="ARBA00004141"/>
    </source>
</evidence>
<evidence type="ECO:0000313" key="10">
    <source>
        <dbReference type="EnsemblMetazoa" id="XP_014254921.1"/>
    </source>
</evidence>
<dbReference type="SUPFAM" id="SSF111352">
    <property type="entry name" value="Ammonium transporter"/>
    <property type="match status" value="1"/>
</dbReference>
<feature type="transmembrane region" description="Helical" evidence="8">
    <location>
        <begin position="293"/>
        <end position="313"/>
    </location>
</feature>
<feature type="transmembrane region" description="Helical" evidence="8">
    <location>
        <begin position="100"/>
        <end position="120"/>
    </location>
</feature>
<evidence type="ECO:0000256" key="7">
    <source>
        <dbReference type="ARBA" id="ARBA00023177"/>
    </source>
</evidence>
<reference evidence="10" key="1">
    <citation type="submission" date="2022-01" db="UniProtKB">
        <authorList>
            <consortium name="EnsemblMetazoa"/>
        </authorList>
    </citation>
    <scope>IDENTIFICATION</scope>
</reference>
<keyword evidence="11" id="KW-1185">Reference proteome</keyword>
<dbReference type="FunFam" id="1.10.3430.10:FF:000010">
    <property type="entry name" value="Ammonium transporter"/>
    <property type="match status" value="1"/>
</dbReference>
<feature type="transmembrane region" description="Helical" evidence="8">
    <location>
        <begin position="325"/>
        <end position="346"/>
    </location>
</feature>
<evidence type="ECO:0000313" key="11">
    <source>
        <dbReference type="Proteomes" id="UP000494040"/>
    </source>
</evidence>
<dbReference type="OrthoDB" id="534912at2759"/>
<dbReference type="OMA" id="GCDFKFS"/>
<feature type="transmembrane region" description="Helical" evidence="8">
    <location>
        <begin position="22"/>
        <end position="46"/>
    </location>
</feature>
<sequence>MSAEAWNTTQEIQDLKDNIDDLFLLVNAIFVSFMQAGFACLEAGAVRNKNATNILMKNLLDLFICGIFYYLIGYALAYGNGSPYLGLTTWAGIGLLESSLAFWFFQFVFAATAATIISGAVAERCNFTAYIIYSATISGFVYPVVSHWTWHDEGWLKIKGYKDFAGSGVVHALAGVCSFVAASFMGPRIGRFSHGKTYDIPGHSLPMVGTGALLLISGFLAFNGGSLGHVTQPGDSMIIARSMLSTIIGGSGAATVALIFGRCHLINESDWPFSFVLNATLAGMVSVCGGPEAYSTWIALVVGGIGCLCYQCIHKVVLLLKVDDPLDAVAVHFGAGCWGVIARPIFSKDGLIFGFTHDSSVQLLNNFVGLFAIISWSAITSCILFGSLKLCGKLRVSEQEEIKGLDVSKHGEESYPKSAWWTNESPLNQNENASGSYSVRLKEYDNHAFQMERKNHHKS</sequence>
<organism evidence="10 11">
    <name type="scientific">Cimex lectularius</name>
    <name type="common">Bed bug</name>
    <name type="synonym">Acanthia lectularia</name>
    <dbReference type="NCBI Taxonomy" id="79782"/>
    <lineage>
        <taxon>Eukaryota</taxon>
        <taxon>Metazoa</taxon>
        <taxon>Ecdysozoa</taxon>
        <taxon>Arthropoda</taxon>
        <taxon>Hexapoda</taxon>
        <taxon>Insecta</taxon>
        <taxon>Pterygota</taxon>
        <taxon>Neoptera</taxon>
        <taxon>Paraneoptera</taxon>
        <taxon>Hemiptera</taxon>
        <taxon>Heteroptera</taxon>
        <taxon>Panheteroptera</taxon>
        <taxon>Cimicomorpha</taxon>
        <taxon>Cimicidae</taxon>
        <taxon>Cimex</taxon>
    </lineage>
</organism>
<dbReference type="Proteomes" id="UP000494040">
    <property type="component" value="Unassembled WGS sequence"/>
</dbReference>
<comment type="similarity">
    <text evidence="2 8">Belongs to the ammonia transporter channel (TC 1.A.11.2) family.</text>
</comment>
<keyword evidence="5 8" id="KW-1133">Transmembrane helix</keyword>
<accession>A0A8I6S0F5</accession>
<dbReference type="GO" id="GO:0005886">
    <property type="term" value="C:plasma membrane"/>
    <property type="evidence" value="ECO:0007669"/>
    <property type="project" value="UniProtKB-SubCell"/>
</dbReference>
<feature type="transmembrane region" description="Helical" evidence="8">
    <location>
        <begin position="238"/>
        <end position="259"/>
    </location>
</feature>
<dbReference type="KEGG" id="clec:106669747"/>
<evidence type="ECO:0000256" key="2">
    <source>
        <dbReference type="ARBA" id="ARBA00005887"/>
    </source>
</evidence>
<dbReference type="PANTHER" id="PTHR11730:SF6">
    <property type="entry name" value="AMMONIUM TRANSPORTER"/>
    <property type="match status" value="1"/>
</dbReference>
<dbReference type="RefSeq" id="XP_014254921.1">
    <property type="nucleotide sequence ID" value="XM_014399435.2"/>
</dbReference>
<evidence type="ECO:0000256" key="8">
    <source>
        <dbReference type="RuleBase" id="RU362002"/>
    </source>
</evidence>
<feature type="transmembrane region" description="Helical" evidence="8">
    <location>
        <begin position="366"/>
        <end position="388"/>
    </location>
</feature>
<dbReference type="NCBIfam" id="TIGR00836">
    <property type="entry name" value="amt"/>
    <property type="match status" value="1"/>
</dbReference>
<dbReference type="Pfam" id="PF00909">
    <property type="entry name" value="Ammonium_transp"/>
    <property type="match status" value="1"/>
</dbReference>
<evidence type="ECO:0000256" key="5">
    <source>
        <dbReference type="ARBA" id="ARBA00022989"/>
    </source>
</evidence>
<feature type="transmembrane region" description="Helical" evidence="8">
    <location>
        <begin position="271"/>
        <end position="287"/>
    </location>
</feature>
<dbReference type="InterPro" id="IPR001905">
    <property type="entry name" value="Ammonium_transpt"/>
</dbReference>
<keyword evidence="6 8" id="KW-0472">Membrane</keyword>
<feature type="transmembrane region" description="Helical" evidence="8">
    <location>
        <begin position="205"/>
        <end position="226"/>
    </location>
</feature>
<dbReference type="PANTHER" id="PTHR11730">
    <property type="entry name" value="AMMONIUM TRANSPORTER"/>
    <property type="match status" value="1"/>
</dbReference>
<dbReference type="AlphaFoldDB" id="A0A8I6S0F5"/>
<dbReference type="EnsemblMetazoa" id="XM_014399435.2">
    <property type="protein sequence ID" value="XP_014254921.1"/>
    <property type="gene ID" value="LOC106669747"/>
</dbReference>
<feature type="transmembrane region" description="Helical" evidence="8">
    <location>
        <begin position="127"/>
        <end position="145"/>
    </location>
</feature>
<feature type="transmembrane region" description="Helical" evidence="8">
    <location>
        <begin position="58"/>
        <end position="80"/>
    </location>
</feature>
<name>A0A8I6S0F5_CIMLE</name>
<dbReference type="InterPro" id="IPR029020">
    <property type="entry name" value="Ammonium/urea_transptr"/>
</dbReference>
<comment type="subcellular location">
    <subcellularLocation>
        <location evidence="8">Cell membrane</location>
        <topology evidence="8">Multi-pass membrane protein</topology>
    </subcellularLocation>
    <subcellularLocation>
        <location evidence="1">Membrane</location>
        <topology evidence="1">Multi-pass membrane protein</topology>
    </subcellularLocation>
</comment>
<dbReference type="GeneID" id="106669747"/>